<reference evidence="2 3" key="1">
    <citation type="submission" date="2019-05" db="EMBL/GenBank/DDBJ databases">
        <title>Another draft genome of Portunus trituberculatus and its Hox gene families provides insights of decapod evolution.</title>
        <authorList>
            <person name="Jeong J.-H."/>
            <person name="Song I."/>
            <person name="Kim S."/>
            <person name="Choi T."/>
            <person name="Kim D."/>
            <person name="Ryu S."/>
            <person name="Kim W."/>
        </authorList>
    </citation>
    <scope>NUCLEOTIDE SEQUENCE [LARGE SCALE GENOMIC DNA]</scope>
    <source>
        <tissue evidence="2">Muscle</tissue>
    </source>
</reference>
<sequence>MSFDPVALRRRSGGESGSDPRQGALYDGIRTHFITRRTRGERALSGVWLDVMCSFDVVEGLTGCAVKRSSWFGRVSTWLAGVCGLTGRTTLTRRTD</sequence>
<comment type="caution">
    <text evidence="2">The sequence shown here is derived from an EMBL/GenBank/DDBJ whole genome shotgun (WGS) entry which is preliminary data.</text>
</comment>
<gene>
    <name evidence="2" type="ORF">E2C01_003707</name>
</gene>
<proteinExistence type="predicted"/>
<dbReference type="AlphaFoldDB" id="A0A5B7CQW5"/>
<feature type="region of interest" description="Disordered" evidence="1">
    <location>
        <begin position="1"/>
        <end position="24"/>
    </location>
</feature>
<dbReference type="Proteomes" id="UP000324222">
    <property type="component" value="Unassembled WGS sequence"/>
</dbReference>
<accession>A0A5B7CQW5</accession>
<dbReference type="EMBL" id="VSRR010000143">
    <property type="protein sequence ID" value="MPC11054.1"/>
    <property type="molecule type" value="Genomic_DNA"/>
</dbReference>
<evidence type="ECO:0000256" key="1">
    <source>
        <dbReference type="SAM" id="MobiDB-lite"/>
    </source>
</evidence>
<protein>
    <submittedName>
        <fullName evidence="2">Uncharacterized protein</fullName>
    </submittedName>
</protein>
<keyword evidence="3" id="KW-1185">Reference proteome</keyword>
<evidence type="ECO:0000313" key="3">
    <source>
        <dbReference type="Proteomes" id="UP000324222"/>
    </source>
</evidence>
<name>A0A5B7CQW5_PORTR</name>
<organism evidence="2 3">
    <name type="scientific">Portunus trituberculatus</name>
    <name type="common">Swimming crab</name>
    <name type="synonym">Neptunus trituberculatus</name>
    <dbReference type="NCBI Taxonomy" id="210409"/>
    <lineage>
        <taxon>Eukaryota</taxon>
        <taxon>Metazoa</taxon>
        <taxon>Ecdysozoa</taxon>
        <taxon>Arthropoda</taxon>
        <taxon>Crustacea</taxon>
        <taxon>Multicrustacea</taxon>
        <taxon>Malacostraca</taxon>
        <taxon>Eumalacostraca</taxon>
        <taxon>Eucarida</taxon>
        <taxon>Decapoda</taxon>
        <taxon>Pleocyemata</taxon>
        <taxon>Brachyura</taxon>
        <taxon>Eubrachyura</taxon>
        <taxon>Portunoidea</taxon>
        <taxon>Portunidae</taxon>
        <taxon>Portuninae</taxon>
        <taxon>Portunus</taxon>
    </lineage>
</organism>
<evidence type="ECO:0000313" key="2">
    <source>
        <dbReference type="EMBL" id="MPC11054.1"/>
    </source>
</evidence>